<feature type="compositionally biased region" description="Basic and acidic residues" evidence="1">
    <location>
        <begin position="260"/>
        <end position="279"/>
    </location>
</feature>
<dbReference type="AlphaFoldDB" id="A0A6A6UBX1"/>
<dbReference type="Proteomes" id="UP000799302">
    <property type="component" value="Unassembled WGS sequence"/>
</dbReference>
<proteinExistence type="predicted"/>
<evidence type="ECO:0008006" key="5">
    <source>
        <dbReference type="Google" id="ProtNLM"/>
    </source>
</evidence>
<accession>A0A6A6UBX1</accession>
<keyword evidence="2" id="KW-0812">Transmembrane</keyword>
<keyword evidence="2" id="KW-0472">Membrane</keyword>
<name>A0A6A6UBX1_9PEZI</name>
<protein>
    <recommendedName>
        <fullName evidence="5">MARVEL domain-containing protein</fullName>
    </recommendedName>
</protein>
<evidence type="ECO:0000313" key="3">
    <source>
        <dbReference type="EMBL" id="KAF2669126.1"/>
    </source>
</evidence>
<evidence type="ECO:0000256" key="1">
    <source>
        <dbReference type="SAM" id="MobiDB-lite"/>
    </source>
</evidence>
<feature type="transmembrane region" description="Helical" evidence="2">
    <location>
        <begin position="47"/>
        <end position="64"/>
    </location>
</feature>
<dbReference type="PANTHER" id="PTHR37451">
    <property type="entry name" value="MARVEL DOMAIN"/>
    <property type="match status" value="1"/>
</dbReference>
<evidence type="ECO:0000313" key="4">
    <source>
        <dbReference type="Proteomes" id="UP000799302"/>
    </source>
</evidence>
<feature type="transmembrane region" description="Helical" evidence="2">
    <location>
        <begin position="145"/>
        <end position="166"/>
    </location>
</feature>
<dbReference type="EMBL" id="MU004235">
    <property type="protein sequence ID" value="KAF2669126.1"/>
    <property type="molecule type" value="Genomic_DNA"/>
</dbReference>
<dbReference type="OrthoDB" id="5284712at2759"/>
<reference evidence="3" key="1">
    <citation type="journal article" date="2020" name="Stud. Mycol.">
        <title>101 Dothideomycetes genomes: a test case for predicting lifestyles and emergence of pathogens.</title>
        <authorList>
            <person name="Haridas S."/>
            <person name="Albert R."/>
            <person name="Binder M."/>
            <person name="Bloem J."/>
            <person name="Labutti K."/>
            <person name="Salamov A."/>
            <person name="Andreopoulos B."/>
            <person name="Baker S."/>
            <person name="Barry K."/>
            <person name="Bills G."/>
            <person name="Bluhm B."/>
            <person name="Cannon C."/>
            <person name="Castanera R."/>
            <person name="Culley D."/>
            <person name="Daum C."/>
            <person name="Ezra D."/>
            <person name="Gonzalez J."/>
            <person name="Henrissat B."/>
            <person name="Kuo A."/>
            <person name="Liang C."/>
            <person name="Lipzen A."/>
            <person name="Lutzoni F."/>
            <person name="Magnuson J."/>
            <person name="Mondo S."/>
            <person name="Nolan M."/>
            <person name="Ohm R."/>
            <person name="Pangilinan J."/>
            <person name="Park H.-J."/>
            <person name="Ramirez L."/>
            <person name="Alfaro M."/>
            <person name="Sun H."/>
            <person name="Tritt A."/>
            <person name="Yoshinaga Y."/>
            <person name="Zwiers L.-H."/>
            <person name="Turgeon B."/>
            <person name="Goodwin S."/>
            <person name="Spatafora J."/>
            <person name="Crous P."/>
            <person name="Grigoriev I."/>
        </authorList>
    </citation>
    <scope>NUCLEOTIDE SEQUENCE</scope>
    <source>
        <strain evidence="3">CBS 115976</strain>
    </source>
</reference>
<gene>
    <name evidence="3" type="ORF">BT63DRAFT_455101</name>
</gene>
<keyword evidence="2" id="KW-1133">Transmembrane helix</keyword>
<dbReference type="PANTHER" id="PTHR37451:SF3">
    <property type="entry name" value="MARVEL DOMAIN-CONTAINING PROTEIN"/>
    <property type="match status" value="1"/>
</dbReference>
<organism evidence="3 4">
    <name type="scientific">Microthyrium microscopicum</name>
    <dbReference type="NCBI Taxonomy" id="703497"/>
    <lineage>
        <taxon>Eukaryota</taxon>
        <taxon>Fungi</taxon>
        <taxon>Dikarya</taxon>
        <taxon>Ascomycota</taxon>
        <taxon>Pezizomycotina</taxon>
        <taxon>Dothideomycetes</taxon>
        <taxon>Dothideomycetes incertae sedis</taxon>
        <taxon>Microthyriales</taxon>
        <taxon>Microthyriaceae</taxon>
        <taxon>Microthyrium</taxon>
    </lineage>
</organism>
<keyword evidence="4" id="KW-1185">Reference proteome</keyword>
<feature type="transmembrane region" description="Helical" evidence="2">
    <location>
        <begin position="76"/>
        <end position="96"/>
    </location>
</feature>
<evidence type="ECO:0000256" key="2">
    <source>
        <dbReference type="SAM" id="Phobius"/>
    </source>
</evidence>
<feature type="region of interest" description="Disordered" evidence="1">
    <location>
        <begin position="187"/>
        <end position="320"/>
    </location>
</feature>
<sequence>MGVSKLNLSMLGKVKLALHTLQALVLLVAIILFIAMAAQTGKTDGRGRFYGIMSFLTIPFLIYLASIPMWERTQRFANVFAFLAIDAILAILWLAAWASMVSWVRAGQAAGAAEMKLPGGSQNCTTFELKDFGTPKKCDLANDCVGFGVVLFVLFIPTAVISYLYLRKIQKDSSVTEPWLGKNAYAVPGGAEDANKDPAWSTDMHDDTGYGGGYDAQHNRTGSAGTEHGGDKEEDEFQLLHGSSSDSIHRDPQAGAHPGRPWEESRYGRPESGDVRDEDTSYGGGAYHAPSALSPTTGYSPHETEPYPQTPYGYNAQPQR</sequence>